<organism evidence="1">
    <name type="scientific">Podoviridae sp. ctG4L18</name>
    <dbReference type="NCBI Taxonomy" id="2825234"/>
    <lineage>
        <taxon>Viruses</taxon>
        <taxon>Duplodnaviria</taxon>
        <taxon>Heunggongvirae</taxon>
        <taxon>Uroviricota</taxon>
        <taxon>Caudoviricetes</taxon>
    </lineage>
</organism>
<sequence length="31" mass="3710">MVHFYLNTARECITSSLMRPRRNYTLHNSVV</sequence>
<protein>
    <submittedName>
        <fullName evidence="1">Uncharacterized protein</fullName>
    </submittedName>
</protein>
<proteinExistence type="predicted"/>
<reference evidence="1" key="1">
    <citation type="journal article" date="2021" name="Proc. Natl. Acad. Sci. U.S.A.">
        <title>A Catalog of Tens of Thousands of Viruses from Human Metagenomes Reveals Hidden Associations with Chronic Diseases.</title>
        <authorList>
            <person name="Tisza M.J."/>
            <person name="Buck C.B."/>
        </authorList>
    </citation>
    <scope>NUCLEOTIDE SEQUENCE</scope>
    <source>
        <strain evidence="1">CtG4L18</strain>
    </source>
</reference>
<accession>A0A8S5UPH9</accession>
<name>A0A8S5UPH9_9CAUD</name>
<dbReference type="EMBL" id="BK016114">
    <property type="protein sequence ID" value="DAF96314.1"/>
    <property type="molecule type" value="Genomic_DNA"/>
</dbReference>
<evidence type="ECO:0000313" key="1">
    <source>
        <dbReference type="EMBL" id="DAF96314.1"/>
    </source>
</evidence>